<dbReference type="GO" id="GO:0046872">
    <property type="term" value="F:metal ion binding"/>
    <property type="evidence" value="ECO:0007669"/>
    <property type="project" value="UniProtKB-KW"/>
</dbReference>
<organism evidence="3 4">
    <name type="scientific">Rhizobium leguminosarum bv. viciae</name>
    <dbReference type="NCBI Taxonomy" id="387"/>
    <lineage>
        <taxon>Bacteria</taxon>
        <taxon>Pseudomonadati</taxon>
        <taxon>Pseudomonadota</taxon>
        <taxon>Alphaproteobacteria</taxon>
        <taxon>Hyphomicrobiales</taxon>
        <taxon>Rhizobiaceae</taxon>
        <taxon>Rhizobium/Agrobacterium group</taxon>
        <taxon>Rhizobium</taxon>
    </lineage>
</organism>
<dbReference type="InterPro" id="IPR029068">
    <property type="entry name" value="Glyas_Bleomycin-R_OHBP_Dase"/>
</dbReference>
<protein>
    <submittedName>
        <fullName evidence="3">VOC family protein</fullName>
    </submittedName>
</protein>
<sequence length="126" mass="13861">MEDMTMATARYLVNDVDMSVAFYTEHLGFTLQQQFGPAMAILSRGDLTLWLAGPMASAAKSMADGRKPEPGGWNRFVLEVPDLSQLVADLRKRNIVFRNEIVEGPGGRQILCDDPSGNVIELFEAA</sequence>
<reference evidence="4" key="1">
    <citation type="journal article" date="2020" name="Mol. Plant Microbe">
        <title>Rhizobial microsymbionts of the narrowly endemic Oxytropis species growing in Kamchatka are characterized by significant genetic diversity and possess a set of genes that are associated with T3SS and T6SS secretion systems and can affect the development of symbiosis.</title>
        <authorList>
            <person name="Safronova V."/>
            <person name="Guro P."/>
            <person name="Sazanova A."/>
            <person name="Kuznetsova I."/>
            <person name="Belimov A."/>
            <person name="Yakubov V."/>
            <person name="Chirak E."/>
            <person name="Afonin A."/>
            <person name="Gogolev Y."/>
            <person name="Andronov E."/>
            <person name="Tikhonovich I."/>
        </authorList>
    </citation>
    <scope>NUCLEOTIDE SEQUENCE [LARGE SCALE GENOMIC DNA]</scope>
    <source>
        <strain evidence="4">RCAM0610</strain>
        <plasmid evidence="4">p_1</plasmid>
    </source>
</reference>
<name>A0A7G6RPI5_RHILV</name>
<dbReference type="SUPFAM" id="SSF54593">
    <property type="entry name" value="Glyoxalase/Bleomycin resistance protein/Dihydroxybiphenyl dioxygenase"/>
    <property type="match status" value="1"/>
</dbReference>
<dbReference type="PANTHER" id="PTHR43048">
    <property type="entry name" value="METHYLMALONYL-COA EPIMERASE"/>
    <property type="match status" value="1"/>
</dbReference>
<dbReference type="RefSeq" id="WP_113544096.1">
    <property type="nucleotide sequence ID" value="NZ_SJLV01000001.1"/>
</dbReference>
<geneLocation type="plasmid" evidence="3 4">
    <name>p_1</name>
</geneLocation>
<dbReference type="Pfam" id="PF00903">
    <property type="entry name" value="Glyoxalase"/>
    <property type="match status" value="1"/>
</dbReference>
<keyword evidence="1" id="KW-0479">Metal-binding</keyword>
<dbReference type="PANTHER" id="PTHR43048:SF5">
    <property type="entry name" value="BLR5325 PROTEIN"/>
    <property type="match status" value="1"/>
</dbReference>
<feature type="domain" description="VOC" evidence="2">
    <location>
        <begin position="5"/>
        <end position="125"/>
    </location>
</feature>
<dbReference type="Gene3D" id="3.10.180.10">
    <property type="entry name" value="2,3-Dihydroxybiphenyl 1,2-Dioxygenase, domain 1"/>
    <property type="match status" value="1"/>
</dbReference>
<dbReference type="PROSITE" id="PS51819">
    <property type="entry name" value="VOC"/>
    <property type="match status" value="1"/>
</dbReference>
<dbReference type="EMBL" id="CP050552">
    <property type="protein sequence ID" value="QND44167.1"/>
    <property type="molecule type" value="Genomic_DNA"/>
</dbReference>
<evidence type="ECO:0000313" key="3">
    <source>
        <dbReference type="EMBL" id="QND44167.1"/>
    </source>
</evidence>
<dbReference type="GO" id="GO:0046491">
    <property type="term" value="P:L-methylmalonyl-CoA metabolic process"/>
    <property type="evidence" value="ECO:0007669"/>
    <property type="project" value="TreeGrafter"/>
</dbReference>
<evidence type="ECO:0000259" key="2">
    <source>
        <dbReference type="PROSITE" id="PS51819"/>
    </source>
</evidence>
<evidence type="ECO:0000256" key="1">
    <source>
        <dbReference type="ARBA" id="ARBA00022723"/>
    </source>
</evidence>
<dbReference type="GO" id="GO:0004493">
    <property type="term" value="F:methylmalonyl-CoA epimerase activity"/>
    <property type="evidence" value="ECO:0007669"/>
    <property type="project" value="TreeGrafter"/>
</dbReference>
<dbReference type="Proteomes" id="UP000515518">
    <property type="component" value="Plasmid p_1"/>
</dbReference>
<dbReference type="CDD" id="cd06587">
    <property type="entry name" value="VOC"/>
    <property type="match status" value="1"/>
</dbReference>
<dbReference type="InterPro" id="IPR004360">
    <property type="entry name" value="Glyas_Fos-R_dOase_dom"/>
</dbReference>
<accession>A0A7G6RPI5</accession>
<keyword evidence="3" id="KW-0614">Plasmid</keyword>
<evidence type="ECO:0000313" key="4">
    <source>
        <dbReference type="Proteomes" id="UP000515518"/>
    </source>
</evidence>
<gene>
    <name evidence="3" type="ORF">HB770_35085</name>
</gene>
<dbReference type="AlphaFoldDB" id="A0A7G6RPI5"/>
<proteinExistence type="predicted"/>
<dbReference type="InterPro" id="IPR037523">
    <property type="entry name" value="VOC_core"/>
</dbReference>
<dbReference type="InterPro" id="IPR051785">
    <property type="entry name" value="MMCE/EMCE_epimerase"/>
</dbReference>